<protein>
    <submittedName>
        <fullName evidence="3">Methylcrotonoyl-CoA carboxylase</fullName>
    </submittedName>
</protein>
<dbReference type="RefSeq" id="WP_236889444.1">
    <property type="nucleotide sequence ID" value="NZ_AP024488.1"/>
</dbReference>
<sequence>MAVIKSTVDTKSDAYRKNFETMSERVGLLKERLSEARETRSEKAKSRLAEQNKLSVRERLYQLLDRNTPFLELGALAAYGQYDGKVHGAGSVMGIGVIHGREVMIHANDPTIKGGTVYPMGVKKTLRCQAIAMENRLPTVYLIDSGGAFLPLQSEIFPDIDDGGRVFYNQAMMSKMGIPQITAVMGLCTAGAAYIPAMSDEVIHVKGTGAIFLGGPPLVKAATGEVVSAEELGGADLHCRKSGVSDYQAENDAQALSMVRESVRQLPRTKKHPLAMEAPKEPLYDPEEIYGITSHALKIPYDVREIIARLVDGSDFHEFKPLYGPTLVCGFAHIYGYPVGILGNNGILFSESALKATQFIQLCDKRGIPLVFLQNINGYIIGKAYEAQGITKDGHKMVNAVATATVPKFTVMVGASFGAGNYGMCGRAYSPRLLWSWPSHEIGVMGGEQAAGVLVTVKNDQLAREGQPPLTDEMVDQIKVPVMEAARKEGDAYYSTSHLWDDGIIDPKDTRTVLALSISAALNAPLRDDKEGYGVFRM</sequence>
<dbReference type="InterPro" id="IPR029045">
    <property type="entry name" value="ClpP/crotonase-like_dom_sf"/>
</dbReference>
<proteinExistence type="predicted"/>
<dbReference type="PANTHER" id="PTHR22855">
    <property type="entry name" value="ACETYL, PROPIONYL, PYRUVATE, AND GLUTACONYL CARBOXYLASE-RELATED"/>
    <property type="match status" value="1"/>
</dbReference>
<dbReference type="Gene3D" id="3.90.226.10">
    <property type="entry name" value="2-enoyl-CoA Hydratase, Chain A, domain 1"/>
    <property type="match status" value="2"/>
</dbReference>
<dbReference type="PROSITE" id="PS50989">
    <property type="entry name" value="COA_CT_CTER"/>
    <property type="match status" value="1"/>
</dbReference>
<accession>A0ABN6FB40</accession>
<keyword evidence="4" id="KW-1185">Reference proteome</keyword>
<evidence type="ECO:0000313" key="3">
    <source>
        <dbReference type="EMBL" id="BCS98038.1"/>
    </source>
</evidence>
<feature type="domain" description="CoA carboxyltransferase C-terminal" evidence="2">
    <location>
        <begin position="275"/>
        <end position="528"/>
    </location>
</feature>
<dbReference type="EMBL" id="AP024488">
    <property type="protein sequence ID" value="BCS98038.1"/>
    <property type="molecule type" value="Genomic_DNA"/>
</dbReference>
<dbReference type="InterPro" id="IPR011762">
    <property type="entry name" value="COA_CT_N"/>
</dbReference>
<dbReference type="InterPro" id="IPR011763">
    <property type="entry name" value="COA_CT_C"/>
</dbReference>
<gene>
    <name evidence="3" type="primary">mccB</name>
    <name evidence="3" type="ORF">DSLASN_36700</name>
</gene>
<name>A0ABN6FB40_9BACT</name>
<evidence type="ECO:0000259" key="2">
    <source>
        <dbReference type="PROSITE" id="PS50989"/>
    </source>
</evidence>
<organism evidence="3 4">
    <name type="scientific">Desulfoluna limicola</name>
    <dbReference type="NCBI Taxonomy" id="2810562"/>
    <lineage>
        <taxon>Bacteria</taxon>
        <taxon>Pseudomonadati</taxon>
        <taxon>Thermodesulfobacteriota</taxon>
        <taxon>Desulfobacteria</taxon>
        <taxon>Desulfobacterales</taxon>
        <taxon>Desulfolunaceae</taxon>
        <taxon>Desulfoluna</taxon>
    </lineage>
</organism>
<dbReference type="InterPro" id="IPR034733">
    <property type="entry name" value="AcCoA_carboxyl_beta"/>
</dbReference>
<dbReference type="PROSITE" id="PS50980">
    <property type="entry name" value="COA_CT_NTER"/>
    <property type="match status" value="1"/>
</dbReference>
<feature type="domain" description="CoA carboxyltransferase N-terminal" evidence="1">
    <location>
        <begin position="22"/>
        <end position="278"/>
    </location>
</feature>
<evidence type="ECO:0000259" key="1">
    <source>
        <dbReference type="PROSITE" id="PS50980"/>
    </source>
</evidence>
<dbReference type="InterPro" id="IPR045190">
    <property type="entry name" value="MCCB/AccD1-like"/>
</dbReference>
<dbReference type="Proteomes" id="UP001320148">
    <property type="component" value="Chromosome"/>
</dbReference>
<dbReference type="PANTHER" id="PTHR22855:SF13">
    <property type="entry name" value="METHYLCROTONOYL-COA CARBOXYLASE BETA CHAIN, MITOCHONDRIAL"/>
    <property type="match status" value="1"/>
</dbReference>
<evidence type="ECO:0000313" key="4">
    <source>
        <dbReference type="Proteomes" id="UP001320148"/>
    </source>
</evidence>
<reference evidence="3 4" key="1">
    <citation type="submission" date="2021-02" db="EMBL/GenBank/DDBJ databases">
        <title>Complete genome of Desulfoluna sp. strain ASN36.</title>
        <authorList>
            <person name="Takahashi A."/>
            <person name="Kojima H."/>
            <person name="Fukui M."/>
        </authorList>
    </citation>
    <scope>NUCLEOTIDE SEQUENCE [LARGE SCALE GENOMIC DNA]</scope>
    <source>
        <strain evidence="3 4">ASN36</strain>
    </source>
</reference>
<dbReference type="SUPFAM" id="SSF52096">
    <property type="entry name" value="ClpP/crotonase"/>
    <property type="match status" value="2"/>
</dbReference>
<dbReference type="Pfam" id="PF01039">
    <property type="entry name" value="Carboxyl_trans"/>
    <property type="match status" value="1"/>
</dbReference>